<feature type="domain" description="SH2" evidence="4">
    <location>
        <begin position="287"/>
        <end position="397"/>
    </location>
</feature>
<dbReference type="PANTHER" id="PTHR14098:SF2">
    <property type="entry name" value="CYTOKINE-DEPENDENT HEMATOPOIETIC CELL LINKER"/>
    <property type="match status" value="1"/>
</dbReference>
<dbReference type="GO" id="GO:0005737">
    <property type="term" value="C:cytoplasm"/>
    <property type="evidence" value="ECO:0007669"/>
    <property type="project" value="UniProtKB-ARBA"/>
</dbReference>
<gene>
    <name evidence="6" type="primary">CLNK</name>
</gene>
<evidence type="ECO:0000256" key="1">
    <source>
        <dbReference type="ARBA" id="ARBA00022999"/>
    </source>
</evidence>
<keyword evidence="1 2" id="KW-0727">SH2 domain</keyword>
<protein>
    <submittedName>
        <fullName evidence="6">Cytokine-dependent hematopoietic cell linker</fullName>
    </submittedName>
</protein>
<dbReference type="OrthoDB" id="9945442at2759"/>
<evidence type="ECO:0000259" key="4">
    <source>
        <dbReference type="PROSITE" id="PS50001"/>
    </source>
</evidence>
<dbReference type="Pfam" id="PF00017">
    <property type="entry name" value="SH2"/>
    <property type="match status" value="1"/>
</dbReference>
<dbReference type="InParanoid" id="A0A6P8SAQ2"/>
<dbReference type="FunCoup" id="A0A6P8SAQ2">
    <property type="interactions" value="351"/>
</dbReference>
<dbReference type="SMART" id="SM00252">
    <property type="entry name" value="SH2"/>
    <property type="match status" value="1"/>
</dbReference>
<evidence type="ECO:0000313" key="5">
    <source>
        <dbReference type="Proteomes" id="UP000515159"/>
    </source>
</evidence>
<evidence type="ECO:0000313" key="6">
    <source>
        <dbReference type="RefSeq" id="XP_033815369.1"/>
    </source>
</evidence>
<dbReference type="PANTHER" id="PTHR14098">
    <property type="entry name" value="SH2 DOMAIN CONTAINING PROTEIN"/>
    <property type="match status" value="1"/>
</dbReference>
<proteinExistence type="predicted"/>
<dbReference type="AlphaFoldDB" id="A0A6P8SAQ2"/>
<dbReference type="InterPro" id="IPR000980">
    <property type="entry name" value="SH2"/>
</dbReference>
<dbReference type="GO" id="GO:0007169">
    <property type="term" value="P:cell surface receptor protein tyrosine kinase signaling pathway"/>
    <property type="evidence" value="ECO:0007669"/>
    <property type="project" value="TreeGrafter"/>
</dbReference>
<sequence length="406" mass="46925">MRFTRLLQADLELQAGCFKAVLYGLVNSLNSLSPKELLNSVVSNINLLKDCRSKEIKTRNINKKLSASIENSLARETNERDLYLDQSDEWDYQTVPCTVTALPHLKSLPTKLIQEPKYADKHCFRVSNRTKISVDTTSRITIKQQPQLEEFESISKQTRFPTKKGPPVNRKLKPRSLFVKIDKQSRSAETPRQSETGLVQHSKQADTAVNEFKNPIPLPRSQRTLPKKCKPLPPEPMENSQLFPSPSGQNLRLLCTEELSNLLEKECIISSSSRHKRRHKGSSECQWYIRDYNRQEAEEILLQEHTDGTFLVRDHSMKSSDEPYVLVIFHGKKVYNIKIRFLEDTQQYTLGSGQRKEIKFDSVEEMIEFYTKVPMILIDGKEKSHTQREQCCLTNPVQLSRRCFLP</sequence>
<organism evidence="5 6">
    <name type="scientific">Geotrypetes seraphini</name>
    <name type="common">Gaboon caecilian</name>
    <name type="synonym">Caecilia seraphini</name>
    <dbReference type="NCBI Taxonomy" id="260995"/>
    <lineage>
        <taxon>Eukaryota</taxon>
        <taxon>Metazoa</taxon>
        <taxon>Chordata</taxon>
        <taxon>Craniata</taxon>
        <taxon>Vertebrata</taxon>
        <taxon>Euteleostomi</taxon>
        <taxon>Amphibia</taxon>
        <taxon>Gymnophiona</taxon>
        <taxon>Geotrypetes</taxon>
    </lineage>
</organism>
<keyword evidence="5" id="KW-1185">Reference proteome</keyword>
<feature type="compositionally biased region" description="Polar residues" evidence="3">
    <location>
        <begin position="187"/>
        <end position="205"/>
    </location>
</feature>
<dbReference type="RefSeq" id="XP_033815369.1">
    <property type="nucleotide sequence ID" value="XM_033959478.1"/>
</dbReference>
<dbReference type="PROSITE" id="PS50001">
    <property type="entry name" value="SH2"/>
    <property type="match status" value="1"/>
</dbReference>
<dbReference type="Proteomes" id="UP000515159">
    <property type="component" value="Chromosome 1"/>
</dbReference>
<dbReference type="Gene3D" id="3.30.505.10">
    <property type="entry name" value="SH2 domain"/>
    <property type="match status" value="1"/>
</dbReference>
<feature type="region of interest" description="Disordered" evidence="3">
    <location>
        <begin position="182"/>
        <end position="205"/>
    </location>
</feature>
<reference evidence="6" key="1">
    <citation type="submission" date="2025-08" db="UniProtKB">
        <authorList>
            <consortium name="RefSeq"/>
        </authorList>
    </citation>
    <scope>IDENTIFICATION</scope>
</reference>
<dbReference type="GeneID" id="117367152"/>
<dbReference type="PRINTS" id="PR00401">
    <property type="entry name" value="SH2DOMAIN"/>
</dbReference>
<evidence type="ECO:0000256" key="2">
    <source>
        <dbReference type="PROSITE-ProRule" id="PRU00191"/>
    </source>
</evidence>
<dbReference type="KEGG" id="gsh:117367152"/>
<name>A0A6P8SAQ2_GEOSA</name>
<dbReference type="InterPro" id="IPR051751">
    <property type="entry name" value="Immunoreceptor_sig_adapters"/>
</dbReference>
<dbReference type="InterPro" id="IPR036860">
    <property type="entry name" value="SH2_dom_sf"/>
</dbReference>
<dbReference type="GO" id="GO:0035556">
    <property type="term" value="P:intracellular signal transduction"/>
    <property type="evidence" value="ECO:0007669"/>
    <property type="project" value="TreeGrafter"/>
</dbReference>
<evidence type="ECO:0000256" key="3">
    <source>
        <dbReference type="SAM" id="MobiDB-lite"/>
    </source>
</evidence>
<dbReference type="CTD" id="116449"/>
<accession>A0A6P8SAQ2</accession>
<dbReference type="SUPFAM" id="SSF55550">
    <property type="entry name" value="SH2 domain"/>
    <property type="match status" value="1"/>
</dbReference>
<dbReference type="FunFam" id="3.30.505.10:FF:000016">
    <property type="entry name" value="B-cell linker protein isoform 2"/>
    <property type="match status" value="1"/>
</dbReference>